<feature type="non-terminal residue" evidence="1">
    <location>
        <position position="1"/>
    </location>
</feature>
<gene>
    <name evidence="1" type="ORF">METZ01_LOCUS160406</name>
</gene>
<proteinExistence type="predicted"/>
<evidence type="ECO:0000313" key="1">
    <source>
        <dbReference type="EMBL" id="SVB07552.1"/>
    </source>
</evidence>
<dbReference type="AlphaFoldDB" id="A0A382B2M5"/>
<reference evidence="1" key="1">
    <citation type="submission" date="2018-05" db="EMBL/GenBank/DDBJ databases">
        <authorList>
            <person name="Lanie J.A."/>
            <person name="Ng W.-L."/>
            <person name="Kazmierczak K.M."/>
            <person name="Andrzejewski T.M."/>
            <person name="Davidsen T.M."/>
            <person name="Wayne K.J."/>
            <person name="Tettelin H."/>
            <person name="Glass J.I."/>
            <person name="Rusch D."/>
            <person name="Podicherti R."/>
            <person name="Tsui H.-C.T."/>
            <person name="Winkler M.E."/>
        </authorList>
    </citation>
    <scope>NUCLEOTIDE SEQUENCE</scope>
</reference>
<sequence>MRVVSDTDLRVAMLSGAVVLFEAGVEREIADEVGTVALQMGARLVSSSAPVEEKPDDHWSNEVAALTTEADPDISETLN</sequence>
<protein>
    <submittedName>
        <fullName evidence="1">Uncharacterized protein</fullName>
    </submittedName>
</protein>
<accession>A0A382B2M5</accession>
<dbReference type="EMBL" id="UINC01027755">
    <property type="protein sequence ID" value="SVB07552.1"/>
    <property type="molecule type" value="Genomic_DNA"/>
</dbReference>
<name>A0A382B2M5_9ZZZZ</name>
<organism evidence="1">
    <name type="scientific">marine metagenome</name>
    <dbReference type="NCBI Taxonomy" id="408172"/>
    <lineage>
        <taxon>unclassified sequences</taxon>
        <taxon>metagenomes</taxon>
        <taxon>ecological metagenomes</taxon>
    </lineage>
</organism>
<feature type="non-terminal residue" evidence="1">
    <location>
        <position position="79"/>
    </location>
</feature>